<dbReference type="KEGG" id="msl:Msil_2933"/>
<evidence type="ECO:0000313" key="8">
    <source>
        <dbReference type="EMBL" id="ACK51849.1"/>
    </source>
</evidence>
<dbReference type="Pfam" id="PF17770">
    <property type="entry name" value="RNase_J_C"/>
    <property type="match status" value="1"/>
</dbReference>
<keyword evidence="6" id="KW-0694">RNA-binding</keyword>
<name>B8EIN2_METSB</name>
<evidence type="ECO:0000256" key="5">
    <source>
        <dbReference type="ARBA" id="ARBA00022839"/>
    </source>
</evidence>
<dbReference type="Pfam" id="PF07521">
    <property type="entry name" value="RMMBL"/>
    <property type="match status" value="1"/>
</dbReference>
<dbReference type="CDD" id="cd07714">
    <property type="entry name" value="RNaseJ_MBL-fold"/>
    <property type="match status" value="1"/>
</dbReference>
<evidence type="ECO:0000313" key="9">
    <source>
        <dbReference type="Proteomes" id="UP000002257"/>
    </source>
</evidence>
<dbReference type="EMBL" id="CP001280">
    <property type="protein sequence ID" value="ACK51849.1"/>
    <property type="molecule type" value="Genomic_DNA"/>
</dbReference>
<organism evidence="8 9">
    <name type="scientific">Methylocella silvestris (strain DSM 15510 / CIP 108128 / LMG 27833 / NCIMB 13906 / BL2)</name>
    <dbReference type="NCBI Taxonomy" id="395965"/>
    <lineage>
        <taxon>Bacteria</taxon>
        <taxon>Pseudomonadati</taxon>
        <taxon>Pseudomonadota</taxon>
        <taxon>Alphaproteobacteria</taxon>
        <taxon>Hyphomicrobiales</taxon>
        <taxon>Beijerinckiaceae</taxon>
        <taxon>Methylocella</taxon>
    </lineage>
</organism>
<dbReference type="SMART" id="SM00849">
    <property type="entry name" value="Lactamase_B"/>
    <property type="match status" value="1"/>
</dbReference>
<dbReference type="InterPro" id="IPR055132">
    <property type="entry name" value="RNase_J_b_CASP"/>
</dbReference>
<dbReference type="PANTHER" id="PTHR43694">
    <property type="entry name" value="RIBONUCLEASE J"/>
    <property type="match status" value="1"/>
</dbReference>
<protein>
    <submittedName>
        <fullName evidence="8">Beta-lactamase domain protein</fullName>
    </submittedName>
</protein>
<dbReference type="AlphaFoldDB" id="B8EIN2"/>
<dbReference type="InterPro" id="IPR001279">
    <property type="entry name" value="Metallo-B-lactamas"/>
</dbReference>
<dbReference type="InterPro" id="IPR041636">
    <property type="entry name" value="RNase_J_C"/>
</dbReference>
<keyword evidence="3" id="KW-0378">Hydrolase</keyword>
<dbReference type="Gene3D" id="3.40.50.10710">
    <property type="entry name" value="Metallo-hydrolase/oxidoreductase"/>
    <property type="match status" value="1"/>
</dbReference>
<evidence type="ECO:0000256" key="2">
    <source>
        <dbReference type="ARBA" id="ARBA00022723"/>
    </source>
</evidence>
<dbReference type="Pfam" id="PF00753">
    <property type="entry name" value="Lactamase_B"/>
    <property type="match status" value="1"/>
</dbReference>
<dbReference type="GO" id="GO:0004527">
    <property type="term" value="F:exonuclease activity"/>
    <property type="evidence" value="ECO:0007669"/>
    <property type="project" value="UniProtKB-KW"/>
</dbReference>
<keyword evidence="5" id="KW-0269">Exonuclease</keyword>
<feature type="domain" description="Metallo-beta-lactamase" evidence="7">
    <location>
        <begin position="20"/>
        <end position="226"/>
    </location>
</feature>
<keyword evidence="2" id="KW-0479">Metal-binding</keyword>
<keyword evidence="9" id="KW-1185">Reference proteome</keyword>
<dbReference type="Gene3D" id="3.10.20.580">
    <property type="match status" value="1"/>
</dbReference>
<dbReference type="InterPro" id="IPR011108">
    <property type="entry name" value="RMMBL"/>
</dbReference>
<dbReference type="Proteomes" id="UP000002257">
    <property type="component" value="Chromosome"/>
</dbReference>
<keyword evidence="4" id="KW-0862">Zinc</keyword>
<evidence type="ECO:0000256" key="3">
    <source>
        <dbReference type="ARBA" id="ARBA00022801"/>
    </source>
</evidence>
<dbReference type="eggNOG" id="COG0595">
    <property type="taxonomic scope" value="Bacteria"/>
</dbReference>
<accession>B8EIN2</accession>
<keyword evidence="1" id="KW-0540">Nuclease</keyword>
<evidence type="ECO:0000256" key="6">
    <source>
        <dbReference type="ARBA" id="ARBA00022884"/>
    </source>
</evidence>
<dbReference type="InterPro" id="IPR042173">
    <property type="entry name" value="RNase_J_2"/>
</dbReference>
<dbReference type="PANTHER" id="PTHR43694:SF1">
    <property type="entry name" value="RIBONUCLEASE J"/>
    <property type="match status" value="1"/>
</dbReference>
<dbReference type="GO" id="GO:0046872">
    <property type="term" value="F:metal ion binding"/>
    <property type="evidence" value="ECO:0007669"/>
    <property type="project" value="UniProtKB-KW"/>
</dbReference>
<dbReference type="HOGENOM" id="CLU_008727_3_3_5"/>
<gene>
    <name evidence="8" type="ordered locus">Msil_2933</name>
</gene>
<proteinExistence type="predicted"/>
<dbReference type="GO" id="GO:0003723">
    <property type="term" value="F:RNA binding"/>
    <property type="evidence" value="ECO:0007669"/>
    <property type="project" value="UniProtKB-KW"/>
</dbReference>
<dbReference type="Gene3D" id="3.60.15.10">
    <property type="entry name" value="Ribonuclease Z/Hydroxyacylglutathione hydrolase-like"/>
    <property type="match status" value="1"/>
</dbReference>
<dbReference type="InterPro" id="IPR036866">
    <property type="entry name" value="RibonucZ/Hydroxyglut_hydro"/>
</dbReference>
<dbReference type="SUPFAM" id="SSF56281">
    <property type="entry name" value="Metallo-hydrolase/oxidoreductase"/>
    <property type="match status" value="1"/>
</dbReference>
<dbReference type="Pfam" id="PF22505">
    <property type="entry name" value="RNase_J_b_CASP"/>
    <property type="match status" value="1"/>
</dbReference>
<dbReference type="OrthoDB" id="9770211at2"/>
<sequence>MNAANDELVFAPLGGLGEIGMNLALYGFGPKGRMKWLMVDCGIAFAGPEHAGIDIIIPDVSFIEKMREDLVGLVITHAHEDHIGAVADIWPKLGCPLYATRFAAQLLRTKRLSEPGAPEVPIEIVPQGGHIKVGPFAVEFIAMAHSIPESCALAIRTPLGTVIHSGDWKIDAEPGLGAPTDARRLSEIGDEGVLALVCDSTNILREGISPSEGEVARTLREVIAGTTGRVVVTTFASNVARIRAVALAAAAAGRSVVLAGRAMERVVAVARDCGYLDGVPDFFGIDAFAHLPRDRVALIATGSQGEPRAAIARISEGEHPAISLTAGDKVIFSSRTIPGNEREVGRIINNFIRSGIEIVTDRNALVHASGHPRRGEVSELYAWVRPQIAIPAHGEDLHLAEHAIFARAMGVPHVIPARNGDIVALAPGQAAIVGEAPSGRLLKDGNIFVSATDEAPRMRQKLAASGIITIALAVTAKGDLAGVPDVMTAGIPTRGHGGAPMDAIVDDAMFQTFDHLPRQKRRDADVVSSAIEKAVRNAVAQAWGKRPSVHVLVVEI</sequence>
<reference evidence="8 9" key="1">
    <citation type="journal article" date="2010" name="J. Bacteriol.">
        <title>Complete genome sequence of the aerobic facultative methanotroph Methylocella silvestris BL2.</title>
        <authorList>
            <person name="Chen Y."/>
            <person name="Crombie A."/>
            <person name="Rahman M.T."/>
            <person name="Dedysh S.N."/>
            <person name="Liesack W."/>
            <person name="Stott M.B."/>
            <person name="Alam M."/>
            <person name="Theisen A.R."/>
            <person name="Murrell J.C."/>
            <person name="Dunfield P.F."/>
        </authorList>
    </citation>
    <scope>NUCLEOTIDE SEQUENCE [LARGE SCALE GENOMIC DNA]</scope>
    <source>
        <strain evidence="9">DSM 15510 / CIP 108128 / LMG 27833 / NCIMB 13906 / BL2</strain>
    </source>
</reference>
<dbReference type="RefSeq" id="WP_012591918.1">
    <property type="nucleotide sequence ID" value="NC_011666.1"/>
</dbReference>
<evidence type="ECO:0000256" key="4">
    <source>
        <dbReference type="ARBA" id="ARBA00022833"/>
    </source>
</evidence>
<evidence type="ECO:0000259" key="7">
    <source>
        <dbReference type="SMART" id="SM00849"/>
    </source>
</evidence>
<dbReference type="STRING" id="395965.Msil_2933"/>
<evidence type="ECO:0000256" key="1">
    <source>
        <dbReference type="ARBA" id="ARBA00022722"/>
    </source>
</evidence>